<evidence type="ECO:0000256" key="1">
    <source>
        <dbReference type="ARBA" id="ARBA00023242"/>
    </source>
</evidence>
<sequence length="542" mass="59591">MPRVPTESRVTIEPRKIGSKKVRPCDNCRRQKHSCHINVPGQPCTDCAARNKECTFIAPPMKRHGKTPPKESSISKEGIGSTSSQGSDDAYYDSLDMEYDDYEESHYLGPSAIAANSLAASLSGGSGTGQKFRQVSDGPLPALFVRNPALLYGRLGPPAGTQKLLDECVALLGAEKAEHTIQLEPGSGTYPATFLAALMAHTTYTYLPMEKAKSVEVWSKVLAAFEDEYRLPRLITLQTTLMVLLSNPHENHAQNSITLGRLTHGDHIFKGVQLTQEKQSMLSFIGMAKLCVILERITQNFQTVQAVVQPPREPFRSLLLESIASDLDEFDEWLEPELRLPITPNVTSKSAGVRSMQAAHLGVKIALIRLTLGEPGDTAYEVEGCLNSALQIGTELVEFLEAIDSEDRATFWFPYSAFHFLNGAALLVRVTVKAGTTHPMINFEAGNVLTRLATIIRAGYVVTWPTAVTAKGHFELLLRSLEGHLPLAQTLLSILSDPPPQDQLLTDTWGIDMNAFLPPMTDVEQQLWSSLGWLWDTQGLQS</sequence>
<dbReference type="Proteomes" id="UP001329825">
    <property type="component" value="Chromosome 1"/>
</dbReference>
<gene>
    <name evidence="4" type="ORF">IL334_000243</name>
</gene>
<reference evidence="4 5" key="1">
    <citation type="submission" date="2024-01" db="EMBL/GenBank/DDBJ databases">
        <title>Comparative genomics of Cryptococcus and Kwoniella reveals pathogenesis evolution and contrasting modes of karyotype evolution via chromosome fusion or intercentromeric recombination.</title>
        <authorList>
            <person name="Coelho M.A."/>
            <person name="David-Palma M."/>
            <person name="Shea T."/>
            <person name="Bowers K."/>
            <person name="McGinley-Smith S."/>
            <person name="Mohammad A.W."/>
            <person name="Gnirke A."/>
            <person name="Yurkov A.M."/>
            <person name="Nowrousian M."/>
            <person name="Sun S."/>
            <person name="Cuomo C.A."/>
            <person name="Heitman J."/>
        </authorList>
    </citation>
    <scope>NUCLEOTIDE SEQUENCE [LARGE SCALE GENOMIC DNA]</scope>
    <source>
        <strain evidence="4">CBS 11374</strain>
    </source>
</reference>
<evidence type="ECO:0000256" key="2">
    <source>
        <dbReference type="SAM" id="MobiDB-lite"/>
    </source>
</evidence>
<dbReference type="Gene3D" id="4.10.240.10">
    <property type="entry name" value="Zn(2)-C6 fungal-type DNA-binding domain"/>
    <property type="match status" value="1"/>
</dbReference>
<proteinExistence type="predicted"/>
<evidence type="ECO:0000259" key="3">
    <source>
        <dbReference type="PROSITE" id="PS50048"/>
    </source>
</evidence>
<dbReference type="SUPFAM" id="SSF57701">
    <property type="entry name" value="Zn2/Cys6 DNA-binding domain"/>
    <property type="match status" value="1"/>
</dbReference>
<dbReference type="EMBL" id="CP141881">
    <property type="protein sequence ID" value="WRT63338.1"/>
    <property type="molecule type" value="Genomic_DNA"/>
</dbReference>
<dbReference type="Pfam" id="PF00172">
    <property type="entry name" value="Zn_clus"/>
    <property type="match status" value="1"/>
</dbReference>
<name>A0ABZ1CNL4_9TREE</name>
<dbReference type="PANTHER" id="PTHR31668">
    <property type="entry name" value="GLUCOSE TRANSPORT TRANSCRIPTION REGULATOR RGT1-RELATED-RELATED"/>
    <property type="match status" value="1"/>
</dbReference>
<organism evidence="4 5">
    <name type="scientific">Kwoniella shivajii</name>
    <dbReference type="NCBI Taxonomy" id="564305"/>
    <lineage>
        <taxon>Eukaryota</taxon>
        <taxon>Fungi</taxon>
        <taxon>Dikarya</taxon>
        <taxon>Basidiomycota</taxon>
        <taxon>Agaricomycotina</taxon>
        <taxon>Tremellomycetes</taxon>
        <taxon>Tremellales</taxon>
        <taxon>Cryptococcaceae</taxon>
        <taxon>Kwoniella</taxon>
    </lineage>
</organism>
<feature type="region of interest" description="Disordered" evidence="2">
    <location>
        <begin position="59"/>
        <end position="90"/>
    </location>
</feature>
<keyword evidence="1" id="KW-0539">Nucleus</keyword>
<protein>
    <recommendedName>
        <fullName evidence="3">Zn(2)-C6 fungal-type domain-containing protein</fullName>
    </recommendedName>
</protein>
<evidence type="ECO:0000313" key="5">
    <source>
        <dbReference type="Proteomes" id="UP001329825"/>
    </source>
</evidence>
<dbReference type="PROSITE" id="PS00463">
    <property type="entry name" value="ZN2_CY6_FUNGAL_1"/>
    <property type="match status" value="1"/>
</dbReference>
<dbReference type="SMART" id="SM00066">
    <property type="entry name" value="GAL4"/>
    <property type="match status" value="1"/>
</dbReference>
<dbReference type="RefSeq" id="XP_062788078.1">
    <property type="nucleotide sequence ID" value="XM_062932027.1"/>
</dbReference>
<evidence type="ECO:0000313" key="4">
    <source>
        <dbReference type="EMBL" id="WRT63338.1"/>
    </source>
</evidence>
<accession>A0ABZ1CNL4</accession>
<dbReference type="CDD" id="cd00067">
    <property type="entry name" value="GAL4"/>
    <property type="match status" value="1"/>
</dbReference>
<dbReference type="InterPro" id="IPR050797">
    <property type="entry name" value="Carb_Metab_Trans_Reg"/>
</dbReference>
<dbReference type="PROSITE" id="PS50048">
    <property type="entry name" value="ZN2_CY6_FUNGAL_2"/>
    <property type="match status" value="1"/>
</dbReference>
<dbReference type="InterPro" id="IPR001138">
    <property type="entry name" value="Zn2Cys6_DnaBD"/>
</dbReference>
<dbReference type="GeneID" id="87952374"/>
<feature type="domain" description="Zn(2)-C6 fungal-type" evidence="3">
    <location>
        <begin position="24"/>
        <end position="56"/>
    </location>
</feature>
<keyword evidence="5" id="KW-1185">Reference proteome</keyword>
<dbReference type="InterPro" id="IPR036864">
    <property type="entry name" value="Zn2-C6_fun-type_DNA-bd_sf"/>
</dbReference>